<dbReference type="GO" id="GO:0055085">
    <property type="term" value="P:transmembrane transport"/>
    <property type="evidence" value="ECO:0007669"/>
    <property type="project" value="InterPro"/>
</dbReference>
<evidence type="ECO:0000256" key="1">
    <source>
        <dbReference type="ARBA" id="ARBA00004651"/>
    </source>
</evidence>
<feature type="transmembrane region" description="Helical" evidence="7">
    <location>
        <begin position="156"/>
        <end position="176"/>
    </location>
</feature>
<dbReference type="GO" id="GO:0005886">
    <property type="term" value="C:plasma membrane"/>
    <property type="evidence" value="ECO:0007669"/>
    <property type="project" value="UniProtKB-SubCell"/>
</dbReference>
<keyword evidence="3" id="KW-1003">Cell membrane</keyword>
<feature type="transmembrane region" description="Helical" evidence="7">
    <location>
        <begin position="121"/>
        <end position="144"/>
    </location>
</feature>
<dbReference type="Pfam" id="PF00528">
    <property type="entry name" value="BPD_transp_1"/>
    <property type="match status" value="1"/>
</dbReference>
<evidence type="ECO:0000259" key="8">
    <source>
        <dbReference type="PROSITE" id="PS50928"/>
    </source>
</evidence>
<dbReference type="PANTHER" id="PTHR43386">
    <property type="entry name" value="OLIGOPEPTIDE TRANSPORT SYSTEM PERMEASE PROTEIN APPC"/>
    <property type="match status" value="1"/>
</dbReference>
<dbReference type="InterPro" id="IPR025966">
    <property type="entry name" value="OppC_N"/>
</dbReference>
<keyword evidence="4 7" id="KW-0812">Transmembrane</keyword>
<keyword evidence="2 7" id="KW-0813">Transport</keyword>
<keyword evidence="5 7" id="KW-1133">Transmembrane helix</keyword>
<dbReference type="InterPro" id="IPR050366">
    <property type="entry name" value="BP-dependent_transpt_permease"/>
</dbReference>
<evidence type="ECO:0000256" key="2">
    <source>
        <dbReference type="ARBA" id="ARBA00022448"/>
    </source>
</evidence>
<dbReference type="PROSITE" id="PS50928">
    <property type="entry name" value="ABC_TM1"/>
    <property type="match status" value="1"/>
</dbReference>
<dbReference type="EMBL" id="CP159218">
    <property type="protein sequence ID" value="XCG64556.1"/>
    <property type="molecule type" value="Genomic_DNA"/>
</dbReference>
<dbReference type="CDD" id="cd06261">
    <property type="entry name" value="TM_PBP2"/>
    <property type="match status" value="1"/>
</dbReference>
<proteinExistence type="inferred from homology"/>
<organism evidence="9">
    <name type="scientific">Nakamurella sp. A5-74</name>
    <dbReference type="NCBI Taxonomy" id="3158264"/>
    <lineage>
        <taxon>Bacteria</taxon>
        <taxon>Bacillati</taxon>
        <taxon>Actinomycetota</taxon>
        <taxon>Actinomycetes</taxon>
        <taxon>Nakamurellales</taxon>
        <taxon>Nakamurellaceae</taxon>
        <taxon>Nakamurella</taxon>
    </lineage>
</organism>
<feature type="transmembrane region" description="Helical" evidence="7">
    <location>
        <begin position="49"/>
        <end position="71"/>
    </location>
</feature>
<dbReference type="Pfam" id="PF12911">
    <property type="entry name" value="OppC_N"/>
    <property type="match status" value="1"/>
</dbReference>
<accession>A0AAU8DQW2</accession>
<reference evidence="9" key="1">
    <citation type="submission" date="2024-05" db="EMBL/GenBank/DDBJ databases">
        <authorList>
            <person name="Cai S.Y."/>
            <person name="Jin L.M."/>
            <person name="Li H.R."/>
        </authorList>
    </citation>
    <scope>NUCLEOTIDE SEQUENCE</scope>
    <source>
        <strain evidence="9">A5-74</strain>
    </source>
</reference>
<dbReference type="InterPro" id="IPR000515">
    <property type="entry name" value="MetI-like"/>
</dbReference>
<feature type="transmembrane region" description="Helical" evidence="7">
    <location>
        <begin position="182"/>
        <end position="200"/>
    </location>
</feature>
<evidence type="ECO:0000256" key="6">
    <source>
        <dbReference type="ARBA" id="ARBA00023136"/>
    </source>
</evidence>
<evidence type="ECO:0000256" key="3">
    <source>
        <dbReference type="ARBA" id="ARBA00022475"/>
    </source>
</evidence>
<evidence type="ECO:0000313" key="9">
    <source>
        <dbReference type="EMBL" id="XCG64556.1"/>
    </source>
</evidence>
<name>A0AAU8DQW2_9ACTN</name>
<dbReference type="RefSeq" id="WP_353650169.1">
    <property type="nucleotide sequence ID" value="NZ_CP159218.1"/>
</dbReference>
<comment type="subcellular location">
    <subcellularLocation>
        <location evidence="1 7">Cell membrane</location>
        <topology evidence="1 7">Multi-pass membrane protein</topology>
    </subcellularLocation>
</comment>
<gene>
    <name evidence="9" type="ORF">ABLG96_04235</name>
</gene>
<dbReference type="SUPFAM" id="SSF161098">
    <property type="entry name" value="MetI-like"/>
    <property type="match status" value="1"/>
</dbReference>
<feature type="transmembrane region" description="Helical" evidence="7">
    <location>
        <begin position="239"/>
        <end position="262"/>
    </location>
</feature>
<dbReference type="PANTHER" id="PTHR43386:SF6">
    <property type="entry name" value="ABC TRANSPORTER PERMEASE PROTEIN"/>
    <property type="match status" value="1"/>
</dbReference>
<dbReference type="Gene3D" id="1.10.3720.10">
    <property type="entry name" value="MetI-like"/>
    <property type="match status" value="1"/>
</dbReference>
<dbReference type="AlphaFoldDB" id="A0AAU8DQW2"/>
<evidence type="ECO:0000256" key="7">
    <source>
        <dbReference type="RuleBase" id="RU363032"/>
    </source>
</evidence>
<comment type="similarity">
    <text evidence="7">Belongs to the binding-protein-dependent transport system permease family.</text>
</comment>
<feature type="domain" description="ABC transmembrane type-1" evidence="8">
    <location>
        <begin position="117"/>
        <end position="308"/>
    </location>
</feature>
<evidence type="ECO:0000256" key="4">
    <source>
        <dbReference type="ARBA" id="ARBA00022692"/>
    </source>
</evidence>
<evidence type="ECO:0000256" key="5">
    <source>
        <dbReference type="ARBA" id="ARBA00022989"/>
    </source>
</evidence>
<protein>
    <submittedName>
        <fullName evidence="9">ABC transporter permease</fullName>
    </submittedName>
</protein>
<feature type="transmembrane region" description="Helical" evidence="7">
    <location>
        <begin position="289"/>
        <end position="308"/>
    </location>
</feature>
<keyword evidence="6 7" id="KW-0472">Membrane</keyword>
<sequence length="321" mass="34177">MAPEQKNLITHKRDKIDALAATAVVDPEDIADGGSIIADAWRRLRVNPVFWVGAVIISLFVLVAIFANLIAPHDPGQLLLRSQTRLARNQLAPPQPGFLLGGDTLGRDFFSRLVLGSRQTLIVGVVATLIGLTGGLILGTLAGAFGGAVDTVVMRLVDVMLSIPSLLLAVSVAALFQNPSQTSVIIAVATVQVPVFARLLRGQMLAQRESDHVLAARALGVKRTPIVLRHMLPNSLSPVIVQATLVVAVSIIDAAALSFLGLGSQDVAQPEWGQMLGEAQQRIDSYPSLAFWPAGCIVFVALGFTLLGESMREALDPKNRR</sequence>
<dbReference type="InterPro" id="IPR035906">
    <property type="entry name" value="MetI-like_sf"/>
</dbReference>